<feature type="domain" description="BTB" evidence="3">
    <location>
        <begin position="185"/>
        <end position="249"/>
    </location>
</feature>
<protein>
    <recommendedName>
        <fullName evidence="7">Speckle-type POZ protein</fullName>
    </recommendedName>
</protein>
<dbReference type="GO" id="GO:0016567">
    <property type="term" value="P:protein ubiquitination"/>
    <property type="evidence" value="ECO:0007669"/>
    <property type="project" value="InterPro"/>
</dbReference>
<dbReference type="Pfam" id="PF00651">
    <property type="entry name" value="BTB"/>
    <property type="match status" value="1"/>
</dbReference>
<keyword evidence="6" id="KW-1185">Reference proteome</keyword>
<dbReference type="Proteomes" id="UP000826271">
    <property type="component" value="Unassembled WGS sequence"/>
</dbReference>
<dbReference type="InterPro" id="IPR011333">
    <property type="entry name" value="SKP1/BTB/POZ_sf"/>
</dbReference>
<evidence type="ECO:0000313" key="5">
    <source>
        <dbReference type="EMBL" id="KAG8378623.1"/>
    </source>
</evidence>
<dbReference type="PANTHER" id="PTHR26379">
    <property type="entry name" value="BTB/POZ AND MATH DOMAIN-CONTAINING PROTEIN 1"/>
    <property type="match status" value="1"/>
</dbReference>
<dbReference type="Pfam" id="PF22486">
    <property type="entry name" value="MATH_2"/>
    <property type="match status" value="1"/>
</dbReference>
<dbReference type="CDD" id="cd00121">
    <property type="entry name" value="MATH"/>
    <property type="match status" value="1"/>
</dbReference>
<dbReference type="SUPFAM" id="SSF54695">
    <property type="entry name" value="POZ domain"/>
    <property type="match status" value="1"/>
</dbReference>
<dbReference type="InterPro" id="IPR000210">
    <property type="entry name" value="BTB/POZ_dom"/>
</dbReference>
<dbReference type="PROSITE" id="PS50144">
    <property type="entry name" value="MATH"/>
    <property type="match status" value="1"/>
</dbReference>
<dbReference type="Gene3D" id="2.60.210.10">
    <property type="entry name" value="Apoptosis, Tumor Necrosis Factor Receptor Associated Protein 2, Chain A"/>
    <property type="match status" value="1"/>
</dbReference>
<comment type="pathway">
    <text evidence="1">Protein modification; protein ubiquitination.</text>
</comment>
<feature type="domain" description="MATH" evidence="4">
    <location>
        <begin position="18"/>
        <end position="151"/>
    </location>
</feature>
<dbReference type="Gene3D" id="3.30.710.10">
    <property type="entry name" value="Potassium Channel Kv1.1, Chain A"/>
    <property type="match status" value="1"/>
</dbReference>
<evidence type="ECO:0000256" key="1">
    <source>
        <dbReference type="ARBA" id="ARBA00004906"/>
    </source>
</evidence>
<reference evidence="5" key="1">
    <citation type="submission" date="2019-10" db="EMBL/GenBank/DDBJ databases">
        <authorList>
            <person name="Zhang R."/>
            <person name="Pan Y."/>
            <person name="Wang J."/>
            <person name="Ma R."/>
            <person name="Yu S."/>
        </authorList>
    </citation>
    <scope>NUCLEOTIDE SEQUENCE</scope>
    <source>
        <strain evidence="5">LA-IB0</strain>
        <tissue evidence="5">Leaf</tissue>
    </source>
</reference>
<dbReference type="AlphaFoldDB" id="A0AAV6XHN7"/>
<evidence type="ECO:0000313" key="6">
    <source>
        <dbReference type="Proteomes" id="UP000826271"/>
    </source>
</evidence>
<dbReference type="SMART" id="SM00225">
    <property type="entry name" value="BTB"/>
    <property type="match status" value="1"/>
</dbReference>
<dbReference type="PANTHER" id="PTHR26379:SF466">
    <property type="entry name" value="BTB_POZ AND MATH DOMAIN-CONTAINING PROTEIN 4"/>
    <property type="match status" value="1"/>
</dbReference>
<dbReference type="InterPro" id="IPR045005">
    <property type="entry name" value="BPM1-6"/>
</dbReference>
<dbReference type="PROSITE" id="PS50097">
    <property type="entry name" value="BTB"/>
    <property type="match status" value="1"/>
</dbReference>
<dbReference type="SUPFAM" id="SSF49599">
    <property type="entry name" value="TRAF domain-like"/>
    <property type="match status" value="1"/>
</dbReference>
<dbReference type="InterPro" id="IPR056423">
    <property type="entry name" value="BACK_BPM_SPOP"/>
</dbReference>
<dbReference type="Pfam" id="PF24570">
    <property type="entry name" value="BACK_BPM_SPOP"/>
    <property type="match status" value="1"/>
</dbReference>
<evidence type="ECO:0008006" key="7">
    <source>
        <dbReference type="Google" id="ProtNLM"/>
    </source>
</evidence>
<evidence type="ECO:0000259" key="3">
    <source>
        <dbReference type="PROSITE" id="PS50097"/>
    </source>
</evidence>
<comment type="caution">
    <text evidence="5">The sequence shown here is derived from an EMBL/GenBank/DDBJ whole genome shotgun (WGS) entry which is preliminary data.</text>
</comment>
<accession>A0AAV6XHN7</accession>
<dbReference type="EMBL" id="WHWC01000007">
    <property type="protein sequence ID" value="KAG8378623.1"/>
    <property type="molecule type" value="Genomic_DNA"/>
</dbReference>
<dbReference type="InterPro" id="IPR008974">
    <property type="entry name" value="TRAF-like"/>
</dbReference>
<dbReference type="Gene3D" id="1.25.40.420">
    <property type="match status" value="1"/>
</dbReference>
<proteinExistence type="inferred from homology"/>
<organism evidence="5 6">
    <name type="scientific">Buddleja alternifolia</name>
    <dbReference type="NCBI Taxonomy" id="168488"/>
    <lineage>
        <taxon>Eukaryota</taxon>
        <taxon>Viridiplantae</taxon>
        <taxon>Streptophyta</taxon>
        <taxon>Embryophyta</taxon>
        <taxon>Tracheophyta</taxon>
        <taxon>Spermatophyta</taxon>
        <taxon>Magnoliopsida</taxon>
        <taxon>eudicotyledons</taxon>
        <taxon>Gunneridae</taxon>
        <taxon>Pentapetalae</taxon>
        <taxon>asterids</taxon>
        <taxon>lamiids</taxon>
        <taxon>Lamiales</taxon>
        <taxon>Scrophulariaceae</taxon>
        <taxon>Buddlejeae</taxon>
        <taxon>Buddleja</taxon>
    </lineage>
</organism>
<name>A0AAV6XHN7_9LAMI</name>
<comment type="similarity">
    <text evidence="2">Belongs to the Tdpoz family.</text>
</comment>
<evidence type="ECO:0000256" key="2">
    <source>
        <dbReference type="ARBA" id="ARBA00010846"/>
    </source>
</evidence>
<dbReference type="InterPro" id="IPR002083">
    <property type="entry name" value="MATH/TRAF_dom"/>
</dbReference>
<gene>
    <name evidence="5" type="ORF">BUALT_Bualt07G0004700</name>
</gene>
<sequence>MEDEPSESASVAVRRIEKGSHEFVLNNYSVRKGTGDMNRLFESEQFAVGGHSWTIRLYPGGMTIDAHNAGDASLFIYLKSETSTPVQCLFDLYILDQSGRENHYGRSIFQGLPPFSINHNKVGGYPHFIKRAVLESSDYLKDDCLKIRSSICVLSFHIQELPIIQVPESNKGTDFGKFLESRQGADVFFKVAGESFCAHKCILAAHSPVFMSRLSDDHQPQEIVIPDIEPRTFKALLWFIYTGRILEEEQEAFGDSAPLILKSFWGKMLAAADQFELEGLKMVCESRILERLSGESVAYLLHLADLYHATELKDACFKFLAENQADFMDSDGSKYLKEACPVLYLELAGYNENRVLQLNRGKDLDVCSKILHVVKDYFVGMFLPWDASDMQLDAKEA</sequence>
<evidence type="ECO:0000259" key="4">
    <source>
        <dbReference type="PROSITE" id="PS50144"/>
    </source>
</evidence>